<keyword evidence="4" id="KW-1185">Reference proteome</keyword>
<gene>
    <name evidence="3" type="ORF">J2X98_003612</name>
</gene>
<dbReference type="InterPro" id="IPR043144">
    <property type="entry name" value="Mal/L-sulf/L-lact_DH-like_ah"/>
</dbReference>
<dbReference type="Pfam" id="PF02615">
    <property type="entry name" value="Ldh_2"/>
    <property type="match status" value="1"/>
</dbReference>
<name>A0ABT9RXM8_9MICC</name>
<organism evidence="3 4">
    <name type="scientific">Pseudarthrobacter enclensis</name>
    <dbReference type="NCBI Taxonomy" id="993070"/>
    <lineage>
        <taxon>Bacteria</taxon>
        <taxon>Bacillati</taxon>
        <taxon>Actinomycetota</taxon>
        <taxon>Actinomycetes</taxon>
        <taxon>Micrococcales</taxon>
        <taxon>Micrococcaceae</taxon>
        <taxon>Pseudarthrobacter</taxon>
    </lineage>
</organism>
<dbReference type="InterPro" id="IPR036111">
    <property type="entry name" value="Mal/L-sulfo/L-lacto_DH-like_sf"/>
</dbReference>
<dbReference type="Gene3D" id="3.30.1370.60">
    <property type="entry name" value="Hypothetical oxidoreductase yiak, domain 2"/>
    <property type="match status" value="1"/>
</dbReference>
<dbReference type="EMBL" id="JAUSRE010000021">
    <property type="protein sequence ID" value="MDP9890000.1"/>
    <property type="molecule type" value="Genomic_DNA"/>
</dbReference>
<proteinExistence type="inferred from homology"/>
<dbReference type="InterPro" id="IPR043143">
    <property type="entry name" value="Mal/L-sulf/L-lact_DH-like_NADP"/>
</dbReference>
<dbReference type="Proteomes" id="UP001226577">
    <property type="component" value="Unassembled WGS sequence"/>
</dbReference>
<protein>
    <submittedName>
        <fullName evidence="3">LDH2 family malate/lactate/ureidoglycolate dehydrogenase</fullName>
    </submittedName>
</protein>
<dbReference type="SUPFAM" id="SSF89733">
    <property type="entry name" value="L-sulfolactate dehydrogenase-like"/>
    <property type="match status" value="1"/>
</dbReference>
<keyword evidence="2" id="KW-0560">Oxidoreductase</keyword>
<sequence length="347" mass="35865">MVERIFGSLGYSPASAASVTDSLVEADLRGVRSHGTMRVPMYVERIRAGSVSQYERAEVVREQGAVCVLDARHALGSLTSDQAMALAMEKAGTFGVGAVSVRHGFHFGAASRYVLQAANAGYVGIAAANTRPLMAAIGGAEAVVGNNPLAIGAPSADGLHLVLDMALSEAAFGKIKSAEQNGTRIPESWATGPDGSSTTDPAEAIRGLLLPMGGPKGFGLAMMVDVLTGILGGGTWGGGVQGLYTGPEKPNDCSHFFLALNIGAFTDPDEFRHQVATMADRVRTSRRAPGVNALFTPGEPELNTRESAGEGKVFIDAAVAEELVNLERSLGSPSPKVPESIASPGGF</sequence>
<evidence type="ECO:0000313" key="3">
    <source>
        <dbReference type="EMBL" id="MDP9890000.1"/>
    </source>
</evidence>
<dbReference type="InterPro" id="IPR003767">
    <property type="entry name" value="Malate/L-lactate_DH-like"/>
</dbReference>
<accession>A0ABT9RXM8</accession>
<dbReference type="PANTHER" id="PTHR11091:SF0">
    <property type="entry name" value="MALATE DEHYDROGENASE"/>
    <property type="match status" value="1"/>
</dbReference>
<evidence type="ECO:0000256" key="2">
    <source>
        <dbReference type="ARBA" id="ARBA00023002"/>
    </source>
</evidence>
<comment type="similarity">
    <text evidence="1">Belongs to the LDH2/MDH2 oxidoreductase family.</text>
</comment>
<evidence type="ECO:0000313" key="4">
    <source>
        <dbReference type="Proteomes" id="UP001226577"/>
    </source>
</evidence>
<comment type="caution">
    <text evidence="3">The sequence shown here is derived from an EMBL/GenBank/DDBJ whole genome shotgun (WGS) entry which is preliminary data.</text>
</comment>
<dbReference type="PANTHER" id="PTHR11091">
    <property type="entry name" value="OXIDOREDUCTASE-RELATED"/>
    <property type="match status" value="1"/>
</dbReference>
<evidence type="ECO:0000256" key="1">
    <source>
        <dbReference type="ARBA" id="ARBA00006056"/>
    </source>
</evidence>
<dbReference type="Gene3D" id="1.10.1530.10">
    <property type="match status" value="1"/>
</dbReference>
<reference evidence="3 4" key="1">
    <citation type="submission" date="2023-07" db="EMBL/GenBank/DDBJ databases">
        <title>Sorghum-associated microbial communities from plants grown in Nebraska, USA.</title>
        <authorList>
            <person name="Schachtman D."/>
        </authorList>
    </citation>
    <scope>NUCLEOTIDE SEQUENCE [LARGE SCALE GENOMIC DNA]</scope>
    <source>
        <strain evidence="3 4">CC222</strain>
    </source>
</reference>